<keyword evidence="10 15" id="KW-0547">Nucleotide-binding</keyword>
<dbReference type="InterPro" id="IPR023019">
    <property type="entry name" value="His_synth_HisIE"/>
</dbReference>
<dbReference type="Gene3D" id="3.10.20.810">
    <property type="entry name" value="Phosphoribosyl-AMP cyclohydrolase"/>
    <property type="match status" value="1"/>
</dbReference>
<dbReference type="NCBIfam" id="NF002747">
    <property type="entry name" value="PRK02759.1"/>
    <property type="match status" value="1"/>
</dbReference>
<dbReference type="Gene3D" id="1.10.287.1080">
    <property type="entry name" value="MazG-like"/>
    <property type="match status" value="1"/>
</dbReference>
<dbReference type="GO" id="GO:0004635">
    <property type="term" value="F:phosphoribosyl-AMP cyclohydrolase activity"/>
    <property type="evidence" value="ECO:0007669"/>
    <property type="project" value="UniProtKB-UniRule"/>
</dbReference>
<evidence type="ECO:0000256" key="4">
    <source>
        <dbReference type="ARBA" id="ARBA00005169"/>
    </source>
</evidence>
<feature type="domain" description="Phosphoribosyl-AMP cyclohydrolase" evidence="16">
    <location>
        <begin position="41"/>
        <end position="113"/>
    </location>
</feature>
<dbReference type="EC" id="3.6.1.31" evidence="15"/>
<feature type="region of interest" description="Phosphoribosyl-AMP cyclohydrolase" evidence="15">
    <location>
        <begin position="1"/>
        <end position="123"/>
    </location>
</feature>
<dbReference type="GO" id="GO:0000105">
    <property type="term" value="P:L-histidine biosynthetic process"/>
    <property type="evidence" value="ECO:0007669"/>
    <property type="project" value="UniProtKB-UniRule"/>
</dbReference>
<proteinExistence type="inferred from homology"/>
<dbReference type="GO" id="GO:0005737">
    <property type="term" value="C:cytoplasm"/>
    <property type="evidence" value="ECO:0007669"/>
    <property type="project" value="UniProtKB-SubCell"/>
</dbReference>
<evidence type="ECO:0000256" key="10">
    <source>
        <dbReference type="ARBA" id="ARBA00022741"/>
    </source>
</evidence>
<evidence type="ECO:0000256" key="6">
    <source>
        <dbReference type="ARBA" id="ARBA00007731"/>
    </source>
</evidence>
<evidence type="ECO:0000256" key="9">
    <source>
        <dbReference type="ARBA" id="ARBA00022605"/>
    </source>
</evidence>
<dbReference type="InterPro" id="IPR038019">
    <property type="entry name" value="PRib_AMP_CycHydrolase_sf"/>
</dbReference>
<evidence type="ECO:0000313" key="18">
    <source>
        <dbReference type="Proteomes" id="UP000307140"/>
    </source>
</evidence>
<dbReference type="OrthoDB" id="9795769at2"/>
<evidence type="ECO:0000256" key="13">
    <source>
        <dbReference type="ARBA" id="ARBA00023102"/>
    </source>
</evidence>
<evidence type="ECO:0000256" key="3">
    <source>
        <dbReference type="ARBA" id="ARBA00004496"/>
    </source>
</evidence>
<accession>A0A5S3N774</accession>
<dbReference type="GO" id="GO:0005524">
    <property type="term" value="F:ATP binding"/>
    <property type="evidence" value="ECO:0007669"/>
    <property type="project" value="UniProtKB-KW"/>
</dbReference>
<feature type="region of interest" description="Phosphoribosyl-ATP pyrophosphohydrolase" evidence="15">
    <location>
        <begin position="124"/>
        <end position="213"/>
    </location>
</feature>
<evidence type="ECO:0000256" key="5">
    <source>
        <dbReference type="ARBA" id="ARBA00005204"/>
    </source>
</evidence>
<dbReference type="EC" id="3.5.4.19" evidence="15"/>
<dbReference type="FunFam" id="3.10.20.810:FF:000001">
    <property type="entry name" value="Histidine biosynthesis bifunctional protein HisIE"/>
    <property type="match status" value="1"/>
</dbReference>
<reference evidence="17 18" key="1">
    <citation type="submission" date="2019-05" db="EMBL/GenBank/DDBJ databases">
        <title>Polaribacter aestuariivivens sp. nov., isolated from a tidal flat.</title>
        <authorList>
            <person name="Yoon J.-H."/>
        </authorList>
    </citation>
    <scope>NUCLEOTIDE SEQUENCE [LARGE SCALE GENOMIC DNA]</scope>
    <source>
        <strain evidence="17 18">DBTF-3</strain>
    </source>
</reference>
<comment type="caution">
    <text evidence="17">The sequence shown here is derived from an EMBL/GenBank/DDBJ whole genome shotgun (WGS) entry which is preliminary data.</text>
</comment>
<comment type="pathway">
    <text evidence="4 15">Amino-acid biosynthesis; L-histidine biosynthesis; L-histidine from 5-phospho-alpha-D-ribose 1-diphosphate: step 3/9.</text>
</comment>
<dbReference type="PANTHER" id="PTHR42945">
    <property type="entry name" value="HISTIDINE BIOSYNTHESIS BIFUNCTIONAL PROTEIN"/>
    <property type="match status" value="1"/>
</dbReference>
<dbReference type="InterPro" id="IPR008179">
    <property type="entry name" value="HisE"/>
</dbReference>
<keyword evidence="11 15" id="KW-0378">Hydrolase</keyword>
<comment type="similarity">
    <text evidence="7 15">In the N-terminal section; belongs to the PRA-CH family.</text>
</comment>
<name>A0A5S3N774_9FLAO</name>
<dbReference type="SUPFAM" id="SSF101386">
    <property type="entry name" value="all-alpha NTP pyrophosphatases"/>
    <property type="match status" value="1"/>
</dbReference>
<dbReference type="InterPro" id="IPR021130">
    <property type="entry name" value="PRib-ATP_PPHydrolase-like"/>
</dbReference>
<keyword evidence="18" id="KW-1185">Reference proteome</keyword>
<dbReference type="HAMAP" id="MF_01020">
    <property type="entry name" value="HisE"/>
    <property type="match status" value="1"/>
</dbReference>
<dbReference type="AlphaFoldDB" id="A0A5S3N774"/>
<evidence type="ECO:0000256" key="11">
    <source>
        <dbReference type="ARBA" id="ARBA00022801"/>
    </source>
</evidence>
<evidence type="ECO:0000256" key="15">
    <source>
        <dbReference type="HAMAP-Rule" id="MF_01019"/>
    </source>
</evidence>
<evidence type="ECO:0000256" key="7">
    <source>
        <dbReference type="ARBA" id="ARBA00008299"/>
    </source>
</evidence>
<evidence type="ECO:0000313" key="17">
    <source>
        <dbReference type="EMBL" id="TMM31195.1"/>
    </source>
</evidence>
<keyword evidence="14 15" id="KW-0511">Multifunctional enzyme</keyword>
<protein>
    <recommendedName>
        <fullName evidence="15">Histidine biosynthesis bifunctional protein HisIE</fullName>
    </recommendedName>
    <domain>
        <recommendedName>
            <fullName evidence="15">Phosphoribosyl-AMP cyclohydrolase</fullName>
            <shortName evidence="15">PRA-CH</shortName>
            <ecNumber evidence="15">3.5.4.19</ecNumber>
        </recommendedName>
    </domain>
    <domain>
        <recommendedName>
            <fullName evidence="15">Phosphoribosyl-ATP pyrophosphatase</fullName>
            <shortName evidence="15">PRA-PH</shortName>
            <ecNumber evidence="15">3.6.1.31</ecNumber>
        </recommendedName>
    </domain>
</protein>
<keyword evidence="13 15" id="KW-0368">Histidine biosynthesis</keyword>
<keyword evidence="12 15" id="KW-0067">ATP-binding</keyword>
<dbReference type="HAMAP" id="MF_01019">
    <property type="entry name" value="HisIE"/>
    <property type="match status" value="1"/>
</dbReference>
<comment type="similarity">
    <text evidence="6 15">In the C-terminal section; belongs to the PRA-PH family.</text>
</comment>
<evidence type="ECO:0000256" key="8">
    <source>
        <dbReference type="ARBA" id="ARBA00022490"/>
    </source>
</evidence>
<sequence>MEPSTKNHQPKTIIMNIDFNKNNDGLVPAIIQDATTKNVLMLGYMNEEAYQKTIDSKLVTFFSRTKNRLWTKGEESGNVLNLVDIKLDCDKDTLLIQVHPKGPTCHKGSDTCWNEENTSNFGFFSTLEDVIKERVANKETKKSYVASLFDKGINKIAQKVGEEAVETVIEAMDSNDDLFLYESADLLFHYLMLLQAKGFTLKDIEAELIKRQK</sequence>
<comment type="catalytic activity">
    <reaction evidence="1 15">
        <text>1-(5-phospho-beta-D-ribosyl)-5'-AMP + H2O = 1-(5-phospho-beta-D-ribosyl)-5-[(5-phospho-beta-D-ribosylamino)methylideneamino]imidazole-4-carboxamide</text>
        <dbReference type="Rhea" id="RHEA:20049"/>
        <dbReference type="ChEBI" id="CHEBI:15377"/>
        <dbReference type="ChEBI" id="CHEBI:58435"/>
        <dbReference type="ChEBI" id="CHEBI:59457"/>
        <dbReference type="EC" id="3.5.4.19"/>
    </reaction>
</comment>
<dbReference type="PANTHER" id="PTHR42945:SF9">
    <property type="entry name" value="HISTIDINE BIOSYNTHESIS BIFUNCTIONAL PROTEIN HISIE"/>
    <property type="match status" value="1"/>
</dbReference>
<evidence type="ECO:0000256" key="12">
    <source>
        <dbReference type="ARBA" id="ARBA00022840"/>
    </source>
</evidence>
<dbReference type="NCBIfam" id="TIGR03188">
    <property type="entry name" value="histidine_hisI"/>
    <property type="match status" value="1"/>
</dbReference>
<dbReference type="InterPro" id="IPR002496">
    <property type="entry name" value="PRib_AMP_CycHydrolase_dom"/>
</dbReference>
<keyword evidence="8 15" id="KW-0963">Cytoplasm</keyword>
<organism evidence="17 18">
    <name type="scientific">Polaribacter aestuariivivens</name>
    <dbReference type="NCBI Taxonomy" id="2304626"/>
    <lineage>
        <taxon>Bacteria</taxon>
        <taxon>Pseudomonadati</taxon>
        <taxon>Bacteroidota</taxon>
        <taxon>Flavobacteriia</taxon>
        <taxon>Flavobacteriales</taxon>
        <taxon>Flavobacteriaceae</taxon>
    </lineage>
</organism>
<evidence type="ECO:0000259" key="16">
    <source>
        <dbReference type="Pfam" id="PF01502"/>
    </source>
</evidence>
<dbReference type="SUPFAM" id="SSF141734">
    <property type="entry name" value="HisI-like"/>
    <property type="match status" value="1"/>
</dbReference>
<comment type="subcellular location">
    <subcellularLocation>
        <location evidence="3 15">Cytoplasm</location>
    </subcellularLocation>
</comment>
<dbReference type="CDD" id="cd11534">
    <property type="entry name" value="NTP-PPase_HisIE_like"/>
    <property type="match status" value="1"/>
</dbReference>
<dbReference type="EMBL" id="VANR01000002">
    <property type="protein sequence ID" value="TMM31195.1"/>
    <property type="molecule type" value="Genomic_DNA"/>
</dbReference>
<dbReference type="GO" id="GO:0004636">
    <property type="term" value="F:phosphoribosyl-ATP diphosphatase activity"/>
    <property type="evidence" value="ECO:0007669"/>
    <property type="project" value="UniProtKB-UniRule"/>
</dbReference>
<dbReference type="Pfam" id="PF01503">
    <property type="entry name" value="PRA-PH"/>
    <property type="match status" value="1"/>
</dbReference>
<keyword evidence="9 15" id="KW-0028">Amino-acid biosynthesis</keyword>
<evidence type="ECO:0000256" key="1">
    <source>
        <dbReference type="ARBA" id="ARBA00000024"/>
    </source>
</evidence>
<dbReference type="UniPathway" id="UPA00031">
    <property type="reaction ID" value="UER00007"/>
</dbReference>
<comment type="pathway">
    <text evidence="5 15">Amino-acid biosynthesis; L-histidine biosynthesis; L-histidine from 5-phospho-alpha-D-ribose 1-diphosphate: step 2/9.</text>
</comment>
<gene>
    <name evidence="15" type="primary">hisI</name>
    <name evidence="15" type="synonym">hisIE</name>
    <name evidence="17" type="ORF">FDT66_04295</name>
</gene>
<evidence type="ECO:0000256" key="2">
    <source>
        <dbReference type="ARBA" id="ARBA00001460"/>
    </source>
</evidence>
<dbReference type="RefSeq" id="WP_138534925.1">
    <property type="nucleotide sequence ID" value="NZ_VANR01000002.1"/>
</dbReference>
<dbReference type="Proteomes" id="UP000307140">
    <property type="component" value="Unassembled WGS sequence"/>
</dbReference>
<dbReference type="NCBIfam" id="NF000768">
    <property type="entry name" value="PRK00051.1"/>
    <property type="match status" value="1"/>
</dbReference>
<dbReference type="Pfam" id="PF01502">
    <property type="entry name" value="PRA-CH"/>
    <property type="match status" value="1"/>
</dbReference>
<evidence type="ECO:0000256" key="14">
    <source>
        <dbReference type="ARBA" id="ARBA00023268"/>
    </source>
</evidence>
<comment type="catalytic activity">
    <reaction evidence="2 15">
        <text>1-(5-phospho-beta-D-ribosyl)-ATP + H2O = 1-(5-phospho-beta-D-ribosyl)-5'-AMP + diphosphate + H(+)</text>
        <dbReference type="Rhea" id="RHEA:22828"/>
        <dbReference type="ChEBI" id="CHEBI:15377"/>
        <dbReference type="ChEBI" id="CHEBI:15378"/>
        <dbReference type="ChEBI" id="CHEBI:33019"/>
        <dbReference type="ChEBI" id="CHEBI:59457"/>
        <dbReference type="ChEBI" id="CHEBI:73183"/>
        <dbReference type="EC" id="3.6.1.31"/>
    </reaction>
</comment>